<organism evidence="6">
    <name type="scientific">Volvox carteri f. nagariensis</name>
    <dbReference type="NCBI Taxonomy" id="3068"/>
    <lineage>
        <taxon>Eukaryota</taxon>
        <taxon>Viridiplantae</taxon>
        <taxon>Chlorophyta</taxon>
        <taxon>core chlorophytes</taxon>
        <taxon>Chlorophyceae</taxon>
        <taxon>CS clade</taxon>
        <taxon>Chlamydomonadales</taxon>
        <taxon>Volvocaceae</taxon>
        <taxon>Volvox</taxon>
    </lineage>
</organism>
<proteinExistence type="inferred from homology"/>
<sequence>MLCELGPEASKQLKGAVVVLPAVTYANVGELAVDVLVATLKPEFLGAVESANVLPVVGNDAYDLDPSPSAQQPGGLATALELFKIHGRPLVFLQQRAPAMVGRQSAFAAELVSWLVEVGASALVVLTGLDAQLRRDRQLDSSQLRNCPFLLYHIRYLASNEELRTACTASAQSPKLQTSGPQQQQYPDEQESSQWQAAAGSAAAAAAAGPLELESEIREEELQLHHSLPPWPLVRQCEDQGLPYVLLGCFSAEGDNAGEGMSLAAAALRVLAALRVPAATETAVATTGPEELIEDDAVPLRAPSSWVGLYGRPFPVEIF</sequence>
<dbReference type="eggNOG" id="KOG3112">
    <property type="taxonomic scope" value="Eukaryota"/>
</dbReference>
<dbReference type="STRING" id="3068.D8TRK9"/>
<dbReference type="GO" id="GO:0005634">
    <property type="term" value="C:nucleus"/>
    <property type="evidence" value="ECO:0007669"/>
    <property type="project" value="TreeGrafter"/>
</dbReference>
<evidence type="ECO:0000256" key="2">
    <source>
        <dbReference type="ARBA" id="ARBA00023186"/>
    </source>
</evidence>
<dbReference type="PANTHER" id="PTHR12970">
    <property type="entry name" value="PROTEASOME ASSEMBLY CHAPERONE 2"/>
    <property type="match status" value="1"/>
</dbReference>
<reference evidence="5 6" key="1">
    <citation type="journal article" date="2010" name="Science">
        <title>Genomic analysis of organismal complexity in the multicellular green alga Volvox carteri.</title>
        <authorList>
            <person name="Prochnik S.E."/>
            <person name="Umen J."/>
            <person name="Nedelcu A.M."/>
            <person name="Hallmann A."/>
            <person name="Miller S.M."/>
            <person name="Nishii I."/>
            <person name="Ferris P."/>
            <person name="Kuo A."/>
            <person name="Mitros T."/>
            <person name="Fritz-Laylin L.K."/>
            <person name="Hellsten U."/>
            <person name="Chapman J."/>
            <person name="Simakov O."/>
            <person name="Rensing S.A."/>
            <person name="Terry A."/>
            <person name="Pangilinan J."/>
            <person name="Kapitonov V."/>
            <person name="Jurka J."/>
            <person name="Salamov A."/>
            <person name="Shapiro H."/>
            <person name="Schmutz J."/>
            <person name="Grimwood J."/>
            <person name="Lindquist E."/>
            <person name="Lucas S."/>
            <person name="Grigoriev I.V."/>
            <person name="Schmitt R."/>
            <person name="Kirk D."/>
            <person name="Rokhsar D.S."/>
        </authorList>
    </citation>
    <scope>NUCLEOTIDE SEQUENCE [LARGE SCALE GENOMIC DNA]</scope>
    <source>
        <strain evidence="6">f. Nagariensis / Eve</strain>
    </source>
</reference>
<dbReference type="PANTHER" id="PTHR12970:SF1">
    <property type="entry name" value="PROTEASOME ASSEMBLY CHAPERONE 2"/>
    <property type="match status" value="1"/>
</dbReference>
<dbReference type="InterPro" id="IPR016562">
    <property type="entry name" value="Proteasome_assmbl_chp_2_euk"/>
</dbReference>
<dbReference type="KEGG" id="vcn:VOLCADRAFT_120700"/>
<dbReference type="EMBL" id="GL378333">
    <property type="protein sequence ID" value="EFJ50012.1"/>
    <property type="molecule type" value="Genomic_DNA"/>
</dbReference>
<dbReference type="GO" id="GO:0043248">
    <property type="term" value="P:proteasome assembly"/>
    <property type="evidence" value="ECO:0007669"/>
    <property type="project" value="TreeGrafter"/>
</dbReference>
<dbReference type="FunCoup" id="D8TRK9">
    <property type="interactions" value="1561"/>
</dbReference>
<evidence type="ECO:0000313" key="6">
    <source>
        <dbReference type="Proteomes" id="UP000001058"/>
    </source>
</evidence>
<feature type="compositionally biased region" description="Polar residues" evidence="4">
    <location>
        <begin position="171"/>
        <end position="196"/>
    </location>
</feature>
<comment type="similarity">
    <text evidence="3">Belongs to the PSMG2 family.</text>
</comment>
<dbReference type="Pfam" id="PF09754">
    <property type="entry name" value="PAC2"/>
    <property type="match status" value="1"/>
</dbReference>
<gene>
    <name evidence="5" type="ORF">VOLCADRAFT_120700</name>
</gene>
<dbReference type="Gene3D" id="3.40.50.10900">
    <property type="entry name" value="PAC-like subunit"/>
    <property type="match status" value="1"/>
</dbReference>
<dbReference type="AlphaFoldDB" id="D8TRK9"/>
<dbReference type="GO" id="GO:0005829">
    <property type="term" value="C:cytosol"/>
    <property type="evidence" value="ECO:0007669"/>
    <property type="project" value="TreeGrafter"/>
</dbReference>
<evidence type="ECO:0000256" key="4">
    <source>
        <dbReference type="SAM" id="MobiDB-lite"/>
    </source>
</evidence>
<dbReference type="Proteomes" id="UP000001058">
    <property type="component" value="Unassembled WGS sequence"/>
</dbReference>
<keyword evidence="2" id="KW-0143">Chaperone</keyword>
<accession>D8TRK9</accession>
<evidence type="ECO:0000313" key="5">
    <source>
        <dbReference type="EMBL" id="EFJ50012.1"/>
    </source>
</evidence>
<evidence type="ECO:0000256" key="1">
    <source>
        <dbReference type="ARBA" id="ARBA00019186"/>
    </source>
</evidence>
<dbReference type="SUPFAM" id="SSF159659">
    <property type="entry name" value="Cgl1923-like"/>
    <property type="match status" value="1"/>
</dbReference>
<dbReference type="OrthoDB" id="10260712at2759"/>
<feature type="region of interest" description="Disordered" evidence="4">
    <location>
        <begin position="171"/>
        <end position="199"/>
    </location>
</feature>
<name>D8TRK9_VOLCA</name>
<dbReference type="GeneID" id="9623681"/>
<dbReference type="InterPro" id="IPR019151">
    <property type="entry name" value="Proteasome_assmbl_chaperone_2"/>
</dbReference>
<dbReference type="InterPro" id="IPR038389">
    <property type="entry name" value="PSMG2_sf"/>
</dbReference>
<dbReference type="RefSeq" id="XP_002949077.1">
    <property type="nucleotide sequence ID" value="XM_002949031.1"/>
</dbReference>
<dbReference type="InParanoid" id="D8TRK9"/>
<protein>
    <recommendedName>
        <fullName evidence="1">Proteasome assembly chaperone 2</fullName>
    </recommendedName>
</protein>
<evidence type="ECO:0000256" key="3">
    <source>
        <dbReference type="ARBA" id="ARBA00025745"/>
    </source>
</evidence>
<keyword evidence="6" id="KW-1185">Reference proteome</keyword>